<evidence type="ECO:0000313" key="1">
    <source>
        <dbReference type="EMBL" id="GAG50206.1"/>
    </source>
</evidence>
<name>X0ZPR6_9ZZZZ</name>
<reference evidence="1" key="1">
    <citation type="journal article" date="2014" name="Front. Microbiol.">
        <title>High frequency of phylogenetically diverse reductive dehalogenase-homologous genes in deep subseafloor sedimentary metagenomes.</title>
        <authorList>
            <person name="Kawai M."/>
            <person name="Futagami T."/>
            <person name="Toyoda A."/>
            <person name="Takaki Y."/>
            <person name="Nishi S."/>
            <person name="Hori S."/>
            <person name="Arai W."/>
            <person name="Tsubouchi T."/>
            <person name="Morono Y."/>
            <person name="Uchiyama I."/>
            <person name="Ito T."/>
            <person name="Fujiyama A."/>
            <person name="Inagaki F."/>
            <person name="Takami H."/>
        </authorList>
    </citation>
    <scope>NUCLEOTIDE SEQUENCE</scope>
    <source>
        <strain evidence="1">Expedition CK06-06</strain>
    </source>
</reference>
<feature type="non-terminal residue" evidence="1">
    <location>
        <position position="1"/>
    </location>
</feature>
<dbReference type="AlphaFoldDB" id="X0ZPR6"/>
<accession>X0ZPR6</accession>
<sequence>TWTAAEALLAVAADTSLVAQVTIANANRINAIRFMISPFSCSVL</sequence>
<gene>
    <name evidence="1" type="ORF">S01H1_85426</name>
</gene>
<comment type="caution">
    <text evidence="1">The sequence shown here is derived from an EMBL/GenBank/DDBJ whole genome shotgun (WGS) entry which is preliminary data.</text>
</comment>
<dbReference type="EMBL" id="BARS01058667">
    <property type="protein sequence ID" value="GAG50206.1"/>
    <property type="molecule type" value="Genomic_DNA"/>
</dbReference>
<protein>
    <submittedName>
        <fullName evidence="1">Uncharacterized protein</fullName>
    </submittedName>
</protein>
<organism evidence="1">
    <name type="scientific">marine sediment metagenome</name>
    <dbReference type="NCBI Taxonomy" id="412755"/>
    <lineage>
        <taxon>unclassified sequences</taxon>
        <taxon>metagenomes</taxon>
        <taxon>ecological metagenomes</taxon>
    </lineage>
</organism>
<proteinExistence type="predicted"/>